<keyword evidence="2" id="KW-1133">Transmembrane helix</keyword>
<dbReference type="InterPro" id="IPR014529">
    <property type="entry name" value="UCP026631"/>
</dbReference>
<feature type="transmembrane region" description="Helical" evidence="2">
    <location>
        <begin position="295"/>
        <end position="319"/>
    </location>
</feature>
<evidence type="ECO:0000259" key="3">
    <source>
        <dbReference type="Pfam" id="PF03703"/>
    </source>
</evidence>
<keyword evidence="2" id="KW-0472">Membrane</keyword>
<keyword evidence="5" id="KW-1185">Reference proteome</keyword>
<dbReference type="OrthoDB" id="107421at2157"/>
<dbReference type="AlphaFoldDB" id="A0A202EDK9"/>
<reference evidence="4 5" key="1">
    <citation type="submission" date="2017-02" db="EMBL/GenBank/DDBJ databases">
        <title>Natronthermophilus aegyptiacus gen. nov.,sp. nov., an aerobic, extremely halophilic alkalithermophilic archaeon isolated from the athalassohaline Wadi An Natrun, Egypt.</title>
        <authorList>
            <person name="Zhao B."/>
        </authorList>
    </citation>
    <scope>NUCLEOTIDE SEQUENCE [LARGE SCALE GENOMIC DNA]</scope>
    <source>
        <strain evidence="4 5">CGMCC 1.3597</strain>
    </source>
</reference>
<comment type="caution">
    <text evidence="4">The sequence shown here is derived from an EMBL/GenBank/DDBJ whole genome shotgun (WGS) entry which is preliminary data.</text>
</comment>
<dbReference type="PIRSF" id="PIRSF026631">
    <property type="entry name" value="UCP026631"/>
    <property type="match status" value="1"/>
</dbReference>
<evidence type="ECO:0000256" key="1">
    <source>
        <dbReference type="SAM" id="MobiDB-lite"/>
    </source>
</evidence>
<gene>
    <name evidence="4" type="ORF">B2G88_06005</name>
</gene>
<protein>
    <recommendedName>
        <fullName evidence="3">YdbS-like PH domain-containing protein</fullName>
    </recommendedName>
</protein>
<dbReference type="Proteomes" id="UP000196084">
    <property type="component" value="Unassembled WGS sequence"/>
</dbReference>
<feature type="compositionally biased region" description="Basic and acidic residues" evidence="1">
    <location>
        <begin position="140"/>
        <end position="160"/>
    </location>
</feature>
<sequence length="576" mass="63763">MNRLHPLSAVMYALQYAFIWLWIPMVAVIGLAAVFDPISGGWTVVAAPFGFLIGSAYGIAYYYRFGYEITEDTVDVASGVFARRDREIPYGRIQNVDIRQGVIQRLLSLAIVSIETAGGGQSEAALNFVSEAEANRLQSEIRQRTAEVKERRQQRRRDEAAANSHSAAVDRDSDLDGADQQRPDVAEPETQTGEPTPGLGPDEIGPERPPHMRQADPTADAESTAPHPSQRRQGLFDLEAKELLLYSFTSFRPAAAAGLLFIFFFATDTVLNLFVTLAQPFGGPADLEGGNAGSYGILTIISGFISVLIAYVLSVAYTFATYYDFELGRVGEDFVYERGLLQRYSGSIPSEKVQSITVTDNPLQRQIEYAGLWVETAGYGPDSNGGSQSAVPLAQRGRVYRFTENLTGVETPKFSSPPTVARRRYLVRYSLVAAVIVALAFGLSTVTAFEQWYLAAVVFVAVPPAAHLRYVNIGYFVGDDHLVVRSGFWRRRTTVIPYYRIQTVNTRRSIFQRRLGLASLVVDTASSQSFVWSSTTIYDIDLEDARDIHQMSRKRLQSALRERAESDDLGLSVDFT</sequence>
<dbReference type="PANTHER" id="PTHR34473">
    <property type="entry name" value="UPF0699 TRANSMEMBRANE PROTEIN YDBS"/>
    <property type="match status" value="1"/>
</dbReference>
<feature type="transmembrane region" description="Helical" evidence="2">
    <location>
        <begin position="426"/>
        <end position="446"/>
    </location>
</feature>
<dbReference type="EMBL" id="MWPH01000001">
    <property type="protein sequence ID" value="OVE86332.1"/>
    <property type="molecule type" value="Genomic_DNA"/>
</dbReference>
<name>A0A202EDK9_9EURY</name>
<feature type="transmembrane region" description="Helical" evidence="2">
    <location>
        <begin position="254"/>
        <end position="275"/>
    </location>
</feature>
<feature type="transmembrane region" description="Helical" evidence="2">
    <location>
        <begin position="452"/>
        <end position="471"/>
    </location>
</feature>
<accession>A0A202EDK9</accession>
<feature type="transmembrane region" description="Helical" evidence="2">
    <location>
        <begin position="41"/>
        <end position="63"/>
    </location>
</feature>
<feature type="region of interest" description="Disordered" evidence="1">
    <location>
        <begin position="140"/>
        <end position="231"/>
    </location>
</feature>
<dbReference type="InterPro" id="IPR005182">
    <property type="entry name" value="YdbS-like_PH"/>
</dbReference>
<organism evidence="4 5">
    <name type="scientific">Natronolimnobius baerhuensis</name>
    <dbReference type="NCBI Taxonomy" id="253108"/>
    <lineage>
        <taxon>Archaea</taxon>
        <taxon>Methanobacteriati</taxon>
        <taxon>Methanobacteriota</taxon>
        <taxon>Stenosarchaea group</taxon>
        <taxon>Halobacteria</taxon>
        <taxon>Halobacteriales</taxon>
        <taxon>Natrialbaceae</taxon>
        <taxon>Natronolimnobius</taxon>
    </lineage>
</organism>
<feature type="domain" description="YdbS-like PH" evidence="3">
    <location>
        <begin position="471"/>
        <end position="548"/>
    </location>
</feature>
<feature type="transmembrane region" description="Helical" evidence="2">
    <location>
        <begin position="12"/>
        <end position="35"/>
    </location>
</feature>
<feature type="domain" description="YdbS-like PH" evidence="3">
    <location>
        <begin position="332"/>
        <end position="381"/>
    </location>
</feature>
<evidence type="ECO:0000313" key="5">
    <source>
        <dbReference type="Proteomes" id="UP000196084"/>
    </source>
</evidence>
<feature type="compositionally biased region" description="Basic and acidic residues" evidence="1">
    <location>
        <begin position="168"/>
        <end position="185"/>
    </location>
</feature>
<dbReference type="PANTHER" id="PTHR34473:SF3">
    <property type="entry name" value="TRANSMEMBRANE PROTEIN-RELATED"/>
    <property type="match status" value="1"/>
</dbReference>
<dbReference type="Pfam" id="PF03703">
    <property type="entry name" value="bPH_2"/>
    <property type="match status" value="3"/>
</dbReference>
<evidence type="ECO:0000313" key="4">
    <source>
        <dbReference type="EMBL" id="OVE86332.1"/>
    </source>
</evidence>
<evidence type="ECO:0000256" key="2">
    <source>
        <dbReference type="SAM" id="Phobius"/>
    </source>
</evidence>
<proteinExistence type="predicted"/>
<dbReference type="RefSeq" id="WP_054863287.1">
    <property type="nucleotide sequence ID" value="NZ_MWPH01000001.1"/>
</dbReference>
<keyword evidence="2" id="KW-0812">Transmembrane</keyword>
<feature type="compositionally biased region" description="Basic and acidic residues" evidence="1">
    <location>
        <begin position="205"/>
        <end position="214"/>
    </location>
</feature>
<feature type="domain" description="YdbS-like PH" evidence="3">
    <location>
        <begin position="62"/>
        <end position="140"/>
    </location>
</feature>